<feature type="domain" description="Alcohol dehydrogenase-like N-terminal" evidence="2">
    <location>
        <begin position="26"/>
        <end position="101"/>
    </location>
</feature>
<evidence type="ECO:0000313" key="4">
    <source>
        <dbReference type="Proteomes" id="UP001597045"/>
    </source>
</evidence>
<name>A0ABW3M7N9_9PSEU</name>
<dbReference type="PANTHER" id="PTHR44154:SF1">
    <property type="entry name" value="QUINONE OXIDOREDUCTASE"/>
    <property type="match status" value="1"/>
</dbReference>
<dbReference type="InterPro" id="IPR013154">
    <property type="entry name" value="ADH-like_N"/>
</dbReference>
<dbReference type="PANTHER" id="PTHR44154">
    <property type="entry name" value="QUINONE OXIDOREDUCTASE"/>
    <property type="match status" value="1"/>
</dbReference>
<comment type="caution">
    <text evidence="3">The sequence shown here is derived from an EMBL/GenBank/DDBJ whole genome shotgun (WGS) entry which is preliminary data.</text>
</comment>
<organism evidence="3 4">
    <name type="scientific">Kibdelosporangium lantanae</name>
    <dbReference type="NCBI Taxonomy" id="1497396"/>
    <lineage>
        <taxon>Bacteria</taxon>
        <taxon>Bacillati</taxon>
        <taxon>Actinomycetota</taxon>
        <taxon>Actinomycetes</taxon>
        <taxon>Pseudonocardiales</taxon>
        <taxon>Pseudonocardiaceae</taxon>
        <taxon>Kibdelosporangium</taxon>
    </lineage>
</organism>
<accession>A0ABW3M7N9</accession>
<keyword evidence="4" id="KW-1185">Reference proteome</keyword>
<evidence type="ECO:0000256" key="1">
    <source>
        <dbReference type="ARBA" id="ARBA00022857"/>
    </source>
</evidence>
<keyword evidence="1" id="KW-0521">NADP</keyword>
<feature type="non-terminal residue" evidence="3">
    <location>
        <position position="118"/>
    </location>
</feature>
<dbReference type="InterPro" id="IPR011032">
    <property type="entry name" value="GroES-like_sf"/>
</dbReference>
<gene>
    <name evidence="3" type="ORF">ACFQ1S_11375</name>
</gene>
<protein>
    <submittedName>
        <fullName evidence="3">Zinc-binding alcohol dehydrogenase family protein</fullName>
    </submittedName>
</protein>
<evidence type="ECO:0000259" key="2">
    <source>
        <dbReference type="Pfam" id="PF08240"/>
    </source>
</evidence>
<evidence type="ECO:0000313" key="3">
    <source>
        <dbReference type="EMBL" id="MFD1046121.1"/>
    </source>
</evidence>
<dbReference type="InterPro" id="IPR051603">
    <property type="entry name" value="Zinc-ADH_QOR/CCCR"/>
</dbReference>
<sequence length="118" mass="12429">MRKILVRGFGGPEVLELVDADRPVPGPGQVLVEVRAIGVNPADWKLRVGRVPKYGKPPFTPGLDFSGVTDAGQEVYGVAFPSIGSYAEYITVDVDALAPKPSSVDFEHAAALPVAALT</sequence>
<dbReference type="Pfam" id="PF08240">
    <property type="entry name" value="ADH_N"/>
    <property type="match status" value="1"/>
</dbReference>
<dbReference type="SUPFAM" id="SSF50129">
    <property type="entry name" value="GroES-like"/>
    <property type="match status" value="1"/>
</dbReference>
<dbReference type="EMBL" id="JBHTIS010000527">
    <property type="protein sequence ID" value="MFD1046121.1"/>
    <property type="molecule type" value="Genomic_DNA"/>
</dbReference>
<dbReference type="Gene3D" id="3.90.180.10">
    <property type="entry name" value="Medium-chain alcohol dehydrogenases, catalytic domain"/>
    <property type="match status" value="1"/>
</dbReference>
<dbReference type="Proteomes" id="UP001597045">
    <property type="component" value="Unassembled WGS sequence"/>
</dbReference>
<proteinExistence type="predicted"/>
<reference evidence="4" key="1">
    <citation type="journal article" date="2019" name="Int. J. Syst. Evol. Microbiol.">
        <title>The Global Catalogue of Microorganisms (GCM) 10K type strain sequencing project: providing services to taxonomists for standard genome sequencing and annotation.</title>
        <authorList>
            <consortium name="The Broad Institute Genomics Platform"/>
            <consortium name="The Broad Institute Genome Sequencing Center for Infectious Disease"/>
            <person name="Wu L."/>
            <person name="Ma J."/>
        </authorList>
    </citation>
    <scope>NUCLEOTIDE SEQUENCE [LARGE SCALE GENOMIC DNA]</scope>
    <source>
        <strain evidence="4">JCM 31486</strain>
    </source>
</reference>